<dbReference type="STRING" id="1432562.WN59_02950"/>
<proteinExistence type="predicted"/>
<dbReference type="AlphaFoldDB" id="A0A0M2SSK1"/>
<comment type="caution">
    <text evidence="1">The sequence shown here is derived from an EMBL/GenBank/DDBJ whole genome shotgun (WGS) entry which is preliminary data.</text>
</comment>
<reference evidence="1 2" key="1">
    <citation type="submission" date="2015-04" db="EMBL/GenBank/DDBJ databases">
        <title>Taxonomic description and genome sequence of Salinicoccus sediminis sp. nov., a novel hyper halotolerant bacterium isolated from marine sediment.</title>
        <authorList>
            <person name="Mathan Kumar R."/>
            <person name="Kaur G."/>
            <person name="Kumar N."/>
            <person name="Kumar A."/>
            <person name="Singh N.K."/>
            <person name="Kaur N."/>
            <person name="Mayilraj S."/>
        </authorList>
    </citation>
    <scope>NUCLEOTIDE SEQUENCE [LARGE SCALE GENOMIC DNA]</scope>
    <source>
        <strain evidence="1 2">SV-16</strain>
    </source>
</reference>
<dbReference type="InterPro" id="IPR007814">
    <property type="entry name" value="PaaA_PaaC"/>
</dbReference>
<evidence type="ECO:0000313" key="2">
    <source>
        <dbReference type="Proteomes" id="UP000034287"/>
    </source>
</evidence>
<keyword evidence="2" id="KW-1185">Reference proteome</keyword>
<dbReference type="PANTHER" id="PTHR30458:SF0">
    <property type="entry name" value="1,2-PHENYLACETYL-COA EPOXIDASE, SUBUNIT C"/>
    <property type="match status" value="1"/>
</dbReference>
<dbReference type="InterPro" id="IPR012347">
    <property type="entry name" value="Ferritin-like"/>
</dbReference>
<dbReference type="SUPFAM" id="SSF47240">
    <property type="entry name" value="Ferritin-like"/>
    <property type="match status" value="1"/>
</dbReference>
<dbReference type="PATRIC" id="fig|1432562.3.peg.605"/>
<sequence length="262" mass="29901">MTETDQEYLADLLKQLADDDYLLSFRSSEWLGLAPHIEEDVASASISQDMMGHASMYYGLLGDICGRDADDLAHFRKPADRRNSILTEKRNGEGEYLDAPKYDWAYHVVRNLYYNMHKKVKLDALKQSSCSPLRDVAAKAAMELYYHELHWRTWFIELMNSNDDAKARMTAALEKVNGECADLFHLGKYAEDITAKGYIAPEAEMKDSFRKEMEKVFGQTASVFSFPDAQKENGRLGGHTRDLEDALELMNEVYGSVPEAKW</sequence>
<dbReference type="GO" id="GO:0005829">
    <property type="term" value="C:cytosol"/>
    <property type="evidence" value="ECO:0007669"/>
    <property type="project" value="TreeGrafter"/>
</dbReference>
<dbReference type="InterPro" id="IPR011882">
    <property type="entry name" value="PaaC"/>
</dbReference>
<organism evidence="1 2">
    <name type="scientific">Salinicoccus sediminis</name>
    <dbReference type="NCBI Taxonomy" id="1432562"/>
    <lineage>
        <taxon>Bacteria</taxon>
        <taxon>Bacillati</taxon>
        <taxon>Bacillota</taxon>
        <taxon>Bacilli</taxon>
        <taxon>Bacillales</taxon>
        <taxon>Staphylococcaceae</taxon>
        <taxon>Salinicoccus</taxon>
    </lineage>
</organism>
<dbReference type="Pfam" id="PF05138">
    <property type="entry name" value="PaaA_PaaC"/>
    <property type="match status" value="1"/>
</dbReference>
<dbReference type="Gene3D" id="1.20.1260.10">
    <property type="match status" value="1"/>
</dbReference>
<gene>
    <name evidence="1" type="ORF">WN59_02950</name>
</gene>
<protein>
    <recommendedName>
        <fullName evidence="3">Phenylacetate-CoA oxygenase</fullName>
    </recommendedName>
</protein>
<evidence type="ECO:0000313" key="1">
    <source>
        <dbReference type="EMBL" id="KKK35947.1"/>
    </source>
</evidence>
<dbReference type="PANTHER" id="PTHR30458">
    <property type="entry name" value="PHENYLACETIC ACID DEGRADATION PROTEIN PAA"/>
    <property type="match status" value="1"/>
</dbReference>
<dbReference type="NCBIfam" id="TIGR02158">
    <property type="entry name" value="PA_CoA_Oxy3"/>
    <property type="match status" value="1"/>
</dbReference>
<name>A0A0M2SSK1_9STAP</name>
<dbReference type="InterPro" id="IPR009078">
    <property type="entry name" value="Ferritin-like_SF"/>
</dbReference>
<dbReference type="InterPro" id="IPR052703">
    <property type="entry name" value="Aromatic_CoA_ox/epox"/>
</dbReference>
<dbReference type="GO" id="GO:0010124">
    <property type="term" value="P:phenylacetate catabolic process"/>
    <property type="evidence" value="ECO:0007669"/>
    <property type="project" value="InterPro"/>
</dbReference>
<dbReference type="Proteomes" id="UP000034287">
    <property type="component" value="Unassembled WGS sequence"/>
</dbReference>
<evidence type="ECO:0008006" key="3">
    <source>
        <dbReference type="Google" id="ProtNLM"/>
    </source>
</evidence>
<accession>A0A0M2SSK1</accession>
<dbReference type="EMBL" id="LAYZ01000001">
    <property type="protein sequence ID" value="KKK35947.1"/>
    <property type="molecule type" value="Genomic_DNA"/>
</dbReference>